<keyword evidence="2" id="KW-1185">Reference proteome</keyword>
<organism evidence="1 2">
    <name type="scientific">Peronosclerospora sorghi</name>
    <dbReference type="NCBI Taxonomy" id="230839"/>
    <lineage>
        <taxon>Eukaryota</taxon>
        <taxon>Sar</taxon>
        <taxon>Stramenopiles</taxon>
        <taxon>Oomycota</taxon>
        <taxon>Peronosporomycetes</taxon>
        <taxon>Peronosporales</taxon>
        <taxon>Peronosporaceae</taxon>
        <taxon>Peronosclerospora</taxon>
    </lineage>
</organism>
<gene>
    <name evidence="1" type="ORF">PsorP6_000577</name>
</gene>
<name>A0ACC0WRM9_9STRA</name>
<evidence type="ECO:0000313" key="2">
    <source>
        <dbReference type="Proteomes" id="UP001163321"/>
    </source>
</evidence>
<proteinExistence type="predicted"/>
<reference evidence="1 2" key="1">
    <citation type="journal article" date="2022" name="bioRxiv">
        <title>The genome of the oomycete Peronosclerospora sorghi, a cosmopolitan pathogen of maize and sorghum, is inflated with dispersed pseudogenes.</title>
        <authorList>
            <person name="Fletcher K."/>
            <person name="Martin F."/>
            <person name="Isakeit T."/>
            <person name="Cavanaugh K."/>
            <person name="Magill C."/>
            <person name="Michelmore R."/>
        </authorList>
    </citation>
    <scope>NUCLEOTIDE SEQUENCE [LARGE SCALE GENOMIC DNA]</scope>
    <source>
        <strain evidence="1">P6</strain>
    </source>
</reference>
<accession>A0ACC0WRM9</accession>
<sequence length="78" mass="9067">MNLLMYLFYSTPYLLIKHTCSWHTGHHWYFCSLLAVDHVVNSVYTMEGDVKEFLEKMSCSQHGLAWQGVVENGLDEIV</sequence>
<protein>
    <submittedName>
        <fullName evidence="1">Uncharacterized protein</fullName>
    </submittedName>
</protein>
<comment type="caution">
    <text evidence="1">The sequence shown here is derived from an EMBL/GenBank/DDBJ whole genome shotgun (WGS) entry which is preliminary data.</text>
</comment>
<dbReference type="EMBL" id="CM047580">
    <property type="protein sequence ID" value="KAI9920951.1"/>
    <property type="molecule type" value="Genomic_DNA"/>
</dbReference>
<dbReference type="Proteomes" id="UP001163321">
    <property type="component" value="Chromosome 1"/>
</dbReference>
<evidence type="ECO:0000313" key="1">
    <source>
        <dbReference type="EMBL" id="KAI9920951.1"/>
    </source>
</evidence>